<organism evidence="2 3">
    <name type="scientific">Laccaria amethystina LaAM-08-1</name>
    <dbReference type="NCBI Taxonomy" id="1095629"/>
    <lineage>
        <taxon>Eukaryota</taxon>
        <taxon>Fungi</taxon>
        <taxon>Dikarya</taxon>
        <taxon>Basidiomycota</taxon>
        <taxon>Agaricomycotina</taxon>
        <taxon>Agaricomycetes</taxon>
        <taxon>Agaricomycetidae</taxon>
        <taxon>Agaricales</taxon>
        <taxon>Agaricineae</taxon>
        <taxon>Hydnangiaceae</taxon>
        <taxon>Laccaria</taxon>
    </lineage>
</organism>
<name>A0A0C9XJD4_9AGAR</name>
<dbReference type="AlphaFoldDB" id="A0A0C9XJD4"/>
<protein>
    <submittedName>
        <fullName evidence="2">Uncharacterized protein</fullName>
    </submittedName>
</protein>
<evidence type="ECO:0000256" key="1">
    <source>
        <dbReference type="SAM" id="MobiDB-lite"/>
    </source>
</evidence>
<dbReference type="EMBL" id="KN838686">
    <property type="protein sequence ID" value="KIJ97711.1"/>
    <property type="molecule type" value="Genomic_DNA"/>
</dbReference>
<evidence type="ECO:0000313" key="3">
    <source>
        <dbReference type="Proteomes" id="UP000054477"/>
    </source>
</evidence>
<keyword evidence="3" id="KW-1185">Reference proteome</keyword>
<reference evidence="2 3" key="1">
    <citation type="submission" date="2014-04" db="EMBL/GenBank/DDBJ databases">
        <authorList>
            <consortium name="DOE Joint Genome Institute"/>
            <person name="Kuo A."/>
            <person name="Kohler A."/>
            <person name="Nagy L.G."/>
            <person name="Floudas D."/>
            <person name="Copeland A."/>
            <person name="Barry K.W."/>
            <person name="Cichocki N."/>
            <person name="Veneault-Fourrey C."/>
            <person name="LaButti K."/>
            <person name="Lindquist E.A."/>
            <person name="Lipzen A."/>
            <person name="Lundell T."/>
            <person name="Morin E."/>
            <person name="Murat C."/>
            <person name="Sun H."/>
            <person name="Tunlid A."/>
            <person name="Henrissat B."/>
            <person name="Grigoriev I.V."/>
            <person name="Hibbett D.S."/>
            <person name="Martin F."/>
            <person name="Nordberg H.P."/>
            <person name="Cantor M.N."/>
            <person name="Hua S.X."/>
        </authorList>
    </citation>
    <scope>NUCLEOTIDE SEQUENCE [LARGE SCALE GENOMIC DNA]</scope>
    <source>
        <strain evidence="2 3">LaAM-08-1</strain>
    </source>
</reference>
<feature type="region of interest" description="Disordered" evidence="1">
    <location>
        <begin position="63"/>
        <end position="84"/>
    </location>
</feature>
<dbReference type="Proteomes" id="UP000054477">
    <property type="component" value="Unassembled WGS sequence"/>
</dbReference>
<evidence type="ECO:0000313" key="2">
    <source>
        <dbReference type="EMBL" id="KIJ97711.1"/>
    </source>
</evidence>
<gene>
    <name evidence="2" type="ORF">K443DRAFT_681343</name>
</gene>
<dbReference type="HOGENOM" id="CLU_1558977_0_0_1"/>
<proteinExistence type="predicted"/>
<sequence length="197" mass="22412">MRASQLLHPFRFIVSLNNIYGFRRSLPTAKNWRGNEAMRITRLSPPLAFRRFIFSSPFYLRPTQPSVNSPPRRRSTPPFPSLQSAPSVNLLTVGRQARQTIRTHDQPPPFLRKPPTASPATPLSRRVEPLLINVTGNVQGRKTRTYTYYSIDNTAHSFLVTSKNATSDFSLNLQSTECAPIAPPPLRLFHPPKFYIE</sequence>
<reference evidence="3" key="2">
    <citation type="submission" date="2015-01" db="EMBL/GenBank/DDBJ databases">
        <title>Evolutionary Origins and Diversification of the Mycorrhizal Mutualists.</title>
        <authorList>
            <consortium name="DOE Joint Genome Institute"/>
            <consortium name="Mycorrhizal Genomics Consortium"/>
            <person name="Kohler A."/>
            <person name="Kuo A."/>
            <person name="Nagy L.G."/>
            <person name="Floudas D."/>
            <person name="Copeland A."/>
            <person name="Barry K.W."/>
            <person name="Cichocki N."/>
            <person name="Veneault-Fourrey C."/>
            <person name="LaButti K."/>
            <person name="Lindquist E.A."/>
            <person name="Lipzen A."/>
            <person name="Lundell T."/>
            <person name="Morin E."/>
            <person name="Murat C."/>
            <person name="Riley R."/>
            <person name="Ohm R."/>
            <person name="Sun H."/>
            <person name="Tunlid A."/>
            <person name="Henrissat B."/>
            <person name="Grigoriev I.V."/>
            <person name="Hibbett D.S."/>
            <person name="Martin F."/>
        </authorList>
    </citation>
    <scope>NUCLEOTIDE SEQUENCE [LARGE SCALE GENOMIC DNA]</scope>
    <source>
        <strain evidence="3">LaAM-08-1</strain>
    </source>
</reference>
<accession>A0A0C9XJD4</accession>